<dbReference type="STRING" id="1409788.NC99_18580"/>
<dbReference type="GO" id="GO:0008233">
    <property type="term" value="F:peptidase activity"/>
    <property type="evidence" value="ECO:0007669"/>
    <property type="project" value="InterPro"/>
</dbReference>
<evidence type="ECO:0000259" key="4">
    <source>
        <dbReference type="Pfam" id="PF00561"/>
    </source>
</evidence>
<evidence type="ECO:0000256" key="3">
    <source>
        <dbReference type="SAM" id="SignalP"/>
    </source>
</evidence>
<protein>
    <recommendedName>
        <fullName evidence="4">AB hydrolase-1 domain-containing protein</fullName>
    </recommendedName>
</protein>
<dbReference type="PRINTS" id="PR00793">
    <property type="entry name" value="PROAMNOPTASE"/>
</dbReference>
<dbReference type="Proteomes" id="UP000036958">
    <property type="component" value="Unassembled WGS sequence"/>
</dbReference>
<evidence type="ECO:0000313" key="5">
    <source>
        <dbReference type="EMBL" id="KOH45340.1"/>
    </source>
</evidence>
<keyword evidence="6" id="KW-1185">Reference proteome</keyword>
<keyword evidence="2" id="KW-0378">Hydrolase</keyword>
<dbReference type="AlphaFoldDB" id="A0A0L8VA37"/>
<accession>A0A0L8VA37</accession>
<dbReference type="Gene3D" id="3.40.50.1820">
    <property type="entry name" value="alpha/beta hydrolase"/>
    <property type="match status" value="1"/>
</dbReference>
<feature type="domain" description="AB hydrolase-1" evidence="4">
    <location>
        <begin position="47"/>
        <end position="174"/>
    </location>
</feature>
<feature type="chain" id="PRO_5005591711" description="AB hydrolase-1 domain-containing protein" evidence="3">
    <location>
        <begin position="22"/>
        <end position="317"/>
    </location>
</feature>
<dbReference type="OrthoDB" id="9796770at2"/>
<dbReference type="SUPFAM" id="SSF53474">
    <property type="entry name" value="alpha/beta-Hydrolases"/>
    <property type="match status" value="1"/>
</dbReference>
<name>A0A0L8VA37_9BACT</name>
<dbReference type="PANTHER" id="PTHR12277:SF81">
    <property type="entry name" value="PROTEIN ABHD13"/>
    <property type="match status" value="1"/>
</dbReference>
<organism evidence="5 6">
    <name type="scientific">Sunxiuqinia dokdonensis</name>
    <dbReference type="NCBI Taxonomy" id="1409788"/>
    <lineage>
        <taxon>Bacteria</taxon>
        <taxon>Pseudomonadati</taxon>
        <taxon>Bacteroidota</taxon>
        <taxon>Bacteroidia</taxon>
        <taxon>Marinilabiliales</taxon>
        <taxon>Prolixibacteraceae</taxon>
        <taxon>Sunxiuqinia</taxon>
    </lineage>
</organism>
<dbReference type="EMBL" id="LGIA01000145">
    <property type="protein sequence ID" value="KOH45340.1"/>
    <property type="molecule type" value="Genomic_DNA"/>
</dbReference>
<comment type="similarity">
    <text evidence="1">Belongs to the peptidase S33 family.</text>
</comment>
<dbReference type="InterPro" id="IPR029058">
    <property type="entry name" value="AB_hydrolase_fold"/>
</dbReference>
<dbReference type="InterPro" id="IPR000073">
    <property type="entry name" value="AB_hydrolase_1"/>
</dbReference>
<proteinExistence type="inferred from homology"/>
<reference evidence="6" key="1">
    <citation type="submission" date="2015-07" db="EMBL/GenBank/DDBJ databases">
        <title>Genome sequencing of Sunxiuqinia dokdonensis strain SK.</title>
        <authorList>
            <person name="Ahn S."/>
            <person name="Kim B.-C."/>
        </authorList>
    </citation>
    <scope>NUCLEOTIDE SEQUENCE [LARGE SCALE GENOMIC DNA]</scope>
    <source>
        <strain evidence="6">SK</strain>
    </source>
</reference>
<evidence type="ECO:0000256" key="1">
    <source>
        <dbReference type="ARBA" id="ARBA00010088"/>
    </source>
</evidence>
<feature type="signal peptide" evidence="3">
    <location>
        <begin position="1"/>
        <end position="21"/>
    </location>
</feature>
<dbReference type="Pfam" id="PF00561">
    <property type="entry name" value="Abhydrolase_1"/>
    <property type="match status" value="1"/>
</dbReference>
<dbReference type="RefSeq" id="WP_082326381.1">
    <property type="nucleotide sequence ID" value="NZ_LGIA01000145.1"/>
</dbReference>
<gene>
    <name evidence="5" type="ORF">NC99_18580</name>
</gene>
<keyword evidence="3" id="KW-0732">Signal</keyword>
<dbReference type="GO" id="GO:0006508">
    <property type="term" value="P:proteolysis"/>
    <property type="evidence" value="ECO:0007669"/>
    <property type="project" value="InterPro"/>
</dbReference>
<dbReference type="InterPro" id="IPR002410">
    <property type="entry name" value="Peptidase_S33"/>
</dbReference>
<evidence type="ECO:0000313" key="6">
    <source>
        <dbReference type="Proteomes" id="UP000036958"/>
    </source>
</evidence>
<evidence type="ECO:0000256" key="2">
    <source>
        <dbReference type="ARBA" id="ARBA00022801"/>
    </source>
</evidence>
<sequence length="317" mass="36110">MNRLFYLLALVMFAKIADATAIDTTQIVEIGGIKQYLRINGNDLNKPILLYLHGGPGAAVSAHKDFVTGKLEDHFVVVHWDQRGSGETQRLNTPAIPPTLAQMKKDAEEVMYYLLSHFKRDKLMVLGNSWGTVLGFHLAQKYPRKISAYIALSPVVSNLRSQQATLQILKNHFQLEGNTKAVQQLSEVKIPYDDVKQMLVQYRWETAFGGEEMSEEQFEQLLSFFKGWGKMWMPLYQELYSIDLKETVTAIDCPVYFILGENDYTTYFKLTEEYFGQLKAPSKRLSRIEGVGHNIPAFAATQMQDIVIQNIASEIKQ</sequence>
<dbReference type="PANTHER" id="PTHR12277">
    <property type="entry name" value="ALPHA/BETA HYDROLASE DOMAIN-CONTAINING PROTEIN"/>
    <property type="match status" value="1"/>
</dbReference>
<comment type="caution">
    <text evidence="5">The sequence shown here is derived from an EMBL/GenBank/DDBJ whole genome shotgun (WGS) entry which is preliminary data.</text>
</comment>